<accession>A0ABQ2VNJ1</accession>
<comment type="caution">
    <text evidence="3">The sequence shown here is derived from an EMBL/GenBank/DDBJ whole genome shotgun (WGS) entry which is preliminary data.</text>
</comment>
<dbReference type="EMBL" id="BMRP01000077">
    <property type="protein sequence ID" value="GGV02389.1"/>
    <property type="molecule type" value="Genomic_DNA"/>
</dbReference>
<dbReference type="InterPro" id="IPR003675">
    <property type="entry name" value="Rce1/LyrA-like_dom"/>
</dbReference>
<evidence type="ECO:0000259" key="2">
    <source>
        <dbReference type="Pfam" id="PF02517"/>
    </source>
</evidence>
<keyword evidence="1" id="KW-0472">Membrane</keyword>
<evidence type="ECO:0000256" key="1">
    <source>
        <dbReference type="SAM" id="Phobius"/>
    </source>
</evidence>
<sequence length="119" mass="13329">MVHHATDYSRFAQAGALDWALIVIRAFLLAGVAEELPFRGILFGWLRSRLPWWTVALITAALFAGIHYFLVLVPVGFVFGVALAWLRGRTGSILPGLLAHWLTDWLLFAIALLLWLHHG</sequence>
<keyword evidence="1" id="KW-0812">Transmembrane</keyword>
<gene>
    <name evidence="3" type="ORF">GCM10010211_82160</name>
</gene>
<keyword evidence="4" id="KW-1185">Reference proteome</keyword>
<feature type="transmembrane region" description="Helical" evidence="1">
    <location>
        <begin position="12"/>
        <end position="33"/>
    </location>
</feature>
<organism evidence="3 4">
    <name type="scientific">Streptomyces albospinus</name>
    <dbReference type="NCBI Taxonomy" id="285515"/>
    <lineage>
        <taxon>Bacteria</taxon>
        <taxon>Bacillati</taxon>
        <taxon>Actinomycetota</taxon>
        <taxon>Actinomycetes</taxon>
        <taxon>Kitasatosporales</taxon>
        <taxon>Streptomycetaceae</taxon>
        <taxon>Streptomyces</taxon>
    </lineage>
</organism>
<name>A0ABQ2VNJ1_9ACTN</name>
<dbReference type="Pfam" id="PF02517">
    <property type="entry name" value="Rce1-like"/>
    <property type="match status" value="1"/>
</dbReference>
<protein>
    <recommendedName>
        <fullName evidence="2">CAAX prenyl protease 2/Lysostaphin resistance protein A-like domain-containing protein</fullName>
    </recommendedName>
</protein>
<reference evidence="4" key="1">
    <citation type="journal article" date="2019" name="Int. J. Syst. Evol. Microbiol.">
        <title>The Global Catalogue of Microorganisms (GCM) 10K type strain sequencing project: providing services to taxonomists for standard genome sequencing and annotation.</title>
        <authorList>
            <consortium name="The Broad Institute Genomics Platform"/>
            <consortium name="The Broad Institute Genome Sequencing Center for Infectious Disease"/>
            <person name="Wu L."/>
            <person name="Ma J."/>
        </authorList>
    </citation>
    <scope>NUCLEOTIDE SEQUENCE [LARGE SCALE GENOMIC DNA]</scope>
    <source>
        <strain evidence="4">JCM 3399</strain>
    </source>
</reference>
<feature type="domain" description="CAAX prenyl protease 2/Lysostaphin resistance protein A-like" evidence="2">
    <location>
        <begin position="19"/>
        <end position="106"/>
    </location>
</feature>
<dbReference type="Proteomes" id="UP000654471">
    <property type="component" value="Unassembled WGS sequence"/>
</dbReference>
<dbReference type="InterPro" id="IPR052710">
    <property type="entry name" value="CAAX_protease"/>
</dbReference>
<dbReference type="PANTHER" id="PTHR36435:SF1">
    <property type="entry name" value="CAAX AMINO TERMINAL PROTEASE FAMILY PROTEIN"/>
    <property type="match status" value="1"/>
</dbReference>
<evidence type="ECO:0000313" key="3">
    <source>
        <dbReference type="EMBL" id="GGV02389.1"/>
    </source>
</evidence>
<feature type="transmembrane region" description="Helical" evidence="1">
    <location>
        <begin position="53"/>
        <end position="86"/>
    </location>
</feature>
<keyword evidence="1" id="KW-1133">Transmembrane helix</keyword>
<dbReference type="PANTHER" id="PTHR36435">
    <property type="entry name" value="SLR1288 PROTEIN"/>
    <property type="match status" value="1"/>
</dbReference>
<proteinExistence type="predicted"/>
<feature type="transmembrane region" description="Helical" evidence="1">
    <location>
        <begin position="98"/>
        <end position="116"/>
    </location>
</feature>
<evidence type="ECO:0000313" key="4">
    <source>
        <dbReference type="Proteomes" id="UP000654471"/>
    </source>
</evidence>